<feature type="transmembrane region" description="Helical" evidence="1">
    <location>
        <begin position="161"/>
        <end position="181"/>
    </location>
</feature>
<dbReference type="AlphaFoldDB" id="A0A9Q9DBH1"/>
<name>A0A9Q9DBH1_ENSAD</name>
<reference evidence="4" key="1">
    <citation type="submission" date="2022-06" db="EMBL/GenBank/DDBJ databases">
        <title>Physiological and biochemical characterization and genomic elucidation of a strain of the genus Ensifer adhaerens M8 that combines arsenic oxidation and chromium reduction.</title>
        <authorList>
            <person name="Li X."/>
            <person name="Yu c."/>
        </authorList>
    </citation>
    <scope>NUCLEOTIDE SEQUENCE</scope>
    <source>
        <strain evidence="4">M8</strain>
    </source>
</reference>
<feature type="transmembrane region" description="Helical" evidence="1">
    <location>
        <begin position="312"/>
        <end position="330"/>
    </location>
</feature>
<dbReference type="InterPro" id="IPR002656">
    <property type="entry name" value="Acyl_transf_3_dom"/>
</dbReference>
<gene>
    <name evidence="4" type="ORF">NE863_09125</name>
</gene>
<dbReference type="Pfam" id="PF01757">
    <property type="entry name" value="Acyl_transf_3"/>
    <property type="match status" value="1"/>
</dbReference>
<feature type="transmembrane region" description="Helical" evidence="1">
    <location>
        <begin position="222"/>
        <end position="238"/>
    </location>
</feature>
<feature type="transmembrane region" description="Helical" evidence="1">
    <location>
        <begin position="71"/>
        <end position="92"/>
    </location>
</feature>
<evidence type="ECO:0000313" key="5">
    <source>
        <dbReference type="Proteomes" id="UP001055460"/>
    </source>
</evidence>
<feature type="transmembrane region" description="Helical" evidence="1">
    <location>
        <begin position="275"/>
        <end position="292"/>
    </location>
</feature>
<dbReference type="GO" id="GO:0016747">
    <property type="term" value="F:acyltransferase activity, transferring groups other than amino-acyl groups"/>
    <property type="evidence" value="ECO:0007669"/>
    <property type="project" value="InterPro"/>
</dbReference>
<feature type="domain" description="Acyltransferase 3" evidence="2">
    <location>
        <begin position="5"/>
        <end position="327"/>
    </location>
</feature>
<evidence type="ECO:0000259" key="2">
    <source>
        <dbReference type="Pfam" id="PF01757"/>
    </source>
</evidence>
<dbReference type="PANTHER" id="PTHR23028">
    <property type="entry name" value="ACETYLTRANSFERASE"/>
    <property type="match status" value="1"/>
</dbReference>
<feature type="domain" description="SGNH" evidence="3">
    <location>
        <begin position="397"/>
        <end position="626"/>
    </location>
</feature>
<feature type="transmembrane region" description="Helical" evidence="1">
    <location>
        <begin position="187"/>
        <end position="210"/>
    </location>
</feature>
<evidence type="ECO:0000259" key="3">
    <source>
        <dbReference type="Pfam" id="PF19040"/>
    </source>
</evidence>
<keyword evidence="1" id="KW-0472">Membrane</keyword>
<keyword evidence="1" id="KW-0812">Transmembrane</keyword>
<protein>
    <submittedName>
        <fullName evidence="4">Acyltransferase</fullName>
    </submittedName>
</protein>
<dbReference type="EMBL" id="CP098807">
    <property type="protein sequence ID" value="USJ25106.1"/>
    <property type="molecule type" value="Genomic_DNA"/>
</dbReference>
<feature type="transmembrane region" description="Helical" evidence="1">
    <location>
        <begin position="244"/>
        <end position="263"/>
    </location>
</feature>
<dbReference type="InterPro" id="IPR043968">
    <property type="entry name" value="SGNH"/>
</dbReference>
<feature type="transmembrane region" description="Helical" evidence="1">
    <location>
        <begin position="25"/>
        <end position="50"/>
    </location>
</feature>
<keyword evidence="4" id="KW-0808">Transferase</keyword>
<dbReference type="RefSeq" id="WP_090294011.1">
    <property type="nucleotide sequence ID" value="NZ_CAXURO020000001.1"/>
</dbReference>
<dbReference type="PANTHER" id="PTHR23028:SF53">
    <property type="entry name" value="ACYL_TRANSF_3 DOMAIN-CONTAINING PROTEIN"/>
    <property type="match status" value="1"/>
</dbReference>
<feature type="transmembrane region" description="Helical" evidence="1">
    <location>
        <begin position="342"/>
        <end position="363"/>
    </location>
</feature>
<evidence type="ECO:0000256" key="1">
    <source>
        <dbReference type="SAM" id="Phobius"/>
    </source>
</evidence>
<dbReference type="Pfam" id="PF19040">
    <property type="entry name" value="SGNH"/>
    <property type="match status" value="1"/>
</dbReference>
<dbReference type="SUPFAM" id="SSF52266">
    <property type="entry name" value="SGNH hydrolase"/>
    <property type="match status" value="1"/>
</dbReference>
<accession>A0A9Q9DBH1</accession>
<evidence type="ECO:0000313" key="4">
    <source>
        <dbReference type="EMBL" id="USJ25106.1"/>
    </source>
</evidence>
<dbReference type="InterPro" id="IPR050879">
    <property type="entry name" value="Acyltransferase_3"/>
</dbReference>
<feature type="transmembrane region" description="Helical" evidence="1">
    <location>
        <begin position="135"/>
        <end position="154"/>
    </location>
</feature>
<keyword evidence="1" id="KW-1133">Transmembrane helix</keyword>
<proteinExistence type="predicted"/>
<sequence>MQYRPEIDGLRALAVVPVLLFHADFGLVSGGFAGVDVFFVISGYLITAIIRREISDGNFSIARFYERRARRLAPALLLVCAVSIPFALMWMLPEELNSFGKSLYAVNLFASNFFFWDQTGYFAPSTALLPLLHTWSLAVEEQFYLVFPLLLLLLHRFSRATLLKVVAALVLLSFAATQVFANLDPAANFYLLPSRFWELGVGALLALVGVEKLDLSKGSRELLSALGLLAIVASYLFVVESAFYPGWTTVPVVLGTALVLAFGRSDTVVGRLLSLKPLVAIGLISYSLYLWHQPVFAFARLRSIEDIPAEGYALLIALCFVLAYLSWRLVEQPFRKPGRFSRRAVFGATLAAGSAAIAFGFTLDGSDGLAARNRELAQLSEPSVGLGKKCDAVADLRCASNPKPEVAVWGDSFARHLVDGIIASKPDVRLVQLAKNNCGPFLNLSPIMPRLGRDWSDDCARYNEEVRRFLLANRSIRYVVLSSQLSQYLKEEKVLVDGRSEVTTETKLLIDGLRATFAWLRSNGFEPVFVAPTPHDGRDTGLCVARARLLGLSDRHCEPVLKTVREYDRDVLNVVADIADEYPVVSFMDYLCDDDSCKIEDKGVALFEDFGHFSKEGSRQMGRAFDFYRAFIEAAKGRPVAERATDAKAFDNAAL</sequence>
<dbReference type="Proteomes" id="UP001055460">
    <property type="component" value="Chromosome"/>
</dbReference>
<keyword evidence="4" id="KW-0012">Acyltransferase</keyword>
<dbReference type="GO" id="GO:0009103">
    <property type="term" value="P:lipopolysaccharide biosynthetic process"/>
    <property type="evidence" value="ECO:0007669"/>
    <property type="project" value="TreeGrafter"/>
</dbReference>
<dbReference type="GO" id="GO:0016020">
    <property type="term" value="C:membrane"/>
    <property type="evidence" value="ECO:0007669"/>
    <property type="project" value="TreeGrafter"/>
</dbReference>
<organism evidence="4 5">
    <name type="scientific">Ensifer adhaerens</name>
    <name type="common">Sinorhizobium morelense</name>
    <dbReference type="NCBI Taxonomy" id="106592"/>
    <lineage>
        <taxon>Bacteria</taxon>
        <taxon>Pseudomonadati</taxon>
        <taxon>Pseudomonadota</taxon>
        <taxon>Alphaproteobacteria</taxon>
        <taxon>Hyphomicrobiales</taxon>
        <taxon>Rhizobiaceae</taxon>
        <taxon>Sinorhizobium/Ensifer group</taxon>
        <taxon>Ensifer</taxon>
    </lineage>
</organism>
<dbReference type="OrthoDB" id="9796461at2"/>